<reference evidence="1 2" key="1">
    <citation type="journal article" date="2018" name="New Phytol.">
        <title>Phylogenomics of Endogonaceae and evolution of mycorrhizas within Mucoromycota.</title>
        <authorList>
            <person name="Chang Y."/>
            <person name="Desiro A."/>
            <person name="Na H."/>
            <person name="Sandor L."/>
            <person name="Lipzen A."/>
            <person name="Clum A."/>
            <person name="Barry K."/>
            <person name="Grigoriev I.V."/>
            <person name="Martin F.M."/>
            <person name="Stajich J.E."/>
            <person name="Smith M.E."/>
            <person name="Bonito G."/>
            <person name="Spatafora J.W."/>
        </authorList>
    </citation>
    <scope>NUCLEOTIDE SEQUENCE [LARGE SCALE GENOMIC DNA]</scope>
    <source>
        <strain evidence="1 2">AD002</strain>
    </source>
</reference>
<keyword evidence="2" id="KW-1185">Reference proteome</keyword>
<dbReference type="EMBL" id="RBNJ01007206">
    <property type="protein sequence ID" value="RUS28102.1"/>
    <property type="molecule type" value="Genomic_DNA"/>
</dbReference>
<evidence type="ECO:0000313" key="2">
    <source>
        <dbReference type="Proteomes" id="UP000274822"/>
    </source>
</evidence>
<evidence type="ECO:0000313" key="1">
    <source>
        <dbReference type="EMBL" id="RUS28102.1"/>
    </source>
</evidence>
<accession>A0A433QEB1</accession>
<dbReference type="AlphaFoldDB" id="A0A433QEB1"/>
<comment type="caution">
    <text evidence="1">The sequence shown here is derived from an EMBL/GenBank/DDBJ whole genome shotgun (WGS) entry which is preliminary data.</text>
</comment>
<name>A0A433QEB1_9FUNG</name>
<proteinExistence type="predicted"/>
<gene>
    <name evidence="1" type="ORF">BC938DRAFT_482315</name>
</gene>
<organism evidence="1 2">
    <name type="scientific">Jimgerdemannia flammicorona</name>
    <dbReference type="NCBI Taxonomy" id="994334"/>
    <lineage>
        <taxon>Eukaryota</taxon>
        <taxon>Fungi</taxon>
        <taxon>Fungi incertae sedis</taxon>
        <taxon>Mucoromycota</taxon>
        <taxon>Mucoromycotina</taxon>
        <taxon>Endogonomycetes</taxon>
        <taxon>Endogonales</taxon>
        <taxon>Endogonaceae</taxon>
        <taxon>Jimgerdemannia</taxon>
    </lineage>
</organism>
<sequence length="113" mass="12394">MEIVLEFPLPREGLGLAWAVVGDRDVIAVALGGLGIDGHVEVGARRNRGGETGVRVPRSTDHNLILEHASRDLVGDTFFGRGGVGYEYEYRCGIRVVSSMHHMYICINIYLPT</sequence>
<dbReference type="Proteomes" id="UP000274822">
    <property type="component" value="Unassembled WGS sequence"/>
</dbReference>
<protein>
    <submittedName>
        <fullName evidence="1">Uncharacterized protein</fullName>
    </submittedName>
</protein>